<feature type="compositionally biased region" description="Polar residues" evidence="1">
    <location>
        <begin position="51"/>
        <end position="63"/>
    </location>
</feature>
<name>A0ABW5BKW0_9PROT</name>
<evidence type="ECO:0000313" key="3">
    <source>
        <dbReference type="Proteomes" id="UP001597294"/>
    </source>
</evidence>
<reference evidence="3" key="1">
    <citation type="journal article" date="2019" name="Int. J. Syst. Evol. Microbiol.">
        <title>The Global Catalogue of Microorganisms (GCM) 10K type strain sequencing project: providing services to taxonomists for standard genome sequencing and annotation.</title>
        <authorList>
            <consortium name="The Broad Institute Genomics Platform"/>
            <consortium name="The Broad Institute Genome Sequencing Center for Infectious Disease"/>
            <person name="Wu L."/>
            <person name="Ma J."/>
        </authorList>
    </citation>
    <scope>NUCLEOTIDE SEQUENCE [LARGE SCALE GENOMIC DNA]</scope>
    <source>
        <strain evidence="3">CGMCC 4.7192</strain>
    </source>
</reference>
<dbReference type="Proteomes" id="UP001597294">
    <property type="component" value="Unassembled WGS sequence"/>
</dbReference>
<organism evidence="2 3">
    <name type="scientific">Kiloniella antarctica</name>
    <dbReference type="NCBI Taxonomy" id="1550907"/>
    <lineage>
        <taxon>Bacteria</taxon>
        <taxon>Pseudomonadati</taxon>
        <taxon>Pseudomonadota</taxon>
        <taxon>Alphaproteobacteria</taxon>
        <taxon>Rhodospirillales</taxon>
        <taxon>Kiloniellaceae</taxon>
        <taxon>Kiloniella</taxon>
    </lineage>
</organism>
<evidence type="ECO:0000256" key="1">
    <source>
        <dbReference type="SAM" id="MobiDB-lite"/>
    </source>
</evidence>
<comment type="caution">
    <text evidence="2">The sequence shown here is derived from an EMBL/GenBank/DDBJ whole genome shotgun (WGS) entry which is preliminary data.</text>
</comment>
<protein>
    <submittedName>
        <fullName evidence="2">Uncharacterized protein</fullName>
    </submittedName>
</protein>
<gene>
    <name evidence="2" type="ORF">ACFSKO_09300</name>
</gene>
<proteinExistence type="predicted"/>
<keyword evidence="3" id="KW-1185">Reference proteome</keyword>
<feature type="region of interest" description="Disordered" evidence="1">
    <location>
        <begin position="44"/>
        <end position="63"/>
    </location>
</feature>
<sequence>MKERNDWQDFYRQQVKNAERLHQNLHRLPDILPPRIRTEKLKFRNHDNQKQKFSIQALQQSKN</sequence>
<accession>A0ABW5BKW0</accession>
<dbReference type="EMBL" id="JBHUII010000004">
    <property type="protein sequence ID" value="MFD2205806.1"/>
    <property type="molecule type" value="Genomic_DNA"/>
</dbReference>
<evidence type="ECO:0000313" key="2">
    <source>
        <dbReference type="EMBL" id="MFD2205806.1"/>
    </source>
</evidence>
<dbReference type="RefSeq" id="WP_380250772.1">
    <property type="nucleotide sequence ID" value="NZ_JBHUII010000004.1"/>
</dbReference>